<evidence type="ECO:0000313" key="4">
    <source>
        <dbReference type="Proteomes" id="UP000799424"/>
    </source>
</evidence>
<gene>
    <name evidence="3" type="ORF">CC86DRAFT_421039</name>
</gene>
<reference evidence="3" key="1">
    <citation type="journal article" date="2020" name="Stud. Mycol.">
        <title>101 Dothideomycetes genomes: a test case for predicting lifestyles and emergence of pathogens.</title>
        <authorList>
            <person name="Haridas S."/>
            <person name="Albert R."/>
            <person name="Binder M."/>
            <person name="Bloem J."/>
            <person name="Labutti K."/>
            <person name="Salamov A."/>
            <person name="Andreopoulos B."/>
            <person name="Baker S."/>
            <person name="Barry K."/>
            <person name="Bills G."/>
            <person name="Bluhm B."/>
            <person name="Cannon C."/>
            <person name="Castanera R."/>
            <person name="Culley D."/>
            <person name="Daum C."/>
            <person name="Ezra D."/>
            <person name="Gonzalez J."/>
            <person name="Henrissat B."/>
            <person name="Kuo A."/>
            <person name="Liang C."/>
            <person name="Lipzen A."/>
            <person name="Lutzoni F."/>
            <person name="Magnuson J."/>
            <person name="Mondo S."/>
            <person name="Nolan M."/>
            <person name="Ohm R."/>
            <person name="Pangilinan J."/>
            <person name="Park H.-J."/>
            <person name="Ramirez L."/>
            <person name="Alfaro M."/>
            <person name="Sun H."/>
            <person name="Tritt A."/>
            <person name="Yoshinaga Y."/>
            <person name="Zwiers L.-H."/>
            <person name="Turgeon B."/>
            <person name="Goodwin S."/>
            <person name="Spatafora J."/>
            <person name="Crous P."/>
            <person name="Grigoriev I."/>
        </authorList>
    </citation>
    <scope>NUCLEOTIDE SEQUENCE</scope>
    <source>
        <strain evidence="3">CBS 113818</strain>
    </source>
</reference>
<feature type="region of interest" description="Disordered" evidence="1">
    <location>
        <begin position="151"/>
        <end position="170"/>
    </location>
</feature>
<dbReference type="EMBL" id="MU006230">
    <property type="protein sequence ID" value="KAF2824468.1"/>
    <property type="molecule type" value="Genomic_DNA"/>
</dbReference>
<feature type="transmembrane region" description="Helical" evidence="2">
    <location>
        <begin position="429"/>
        <end position="447"/>
    </location>
</feature>
<organism evidence="3 4">
    <name type="scientific">Ophiobolus disseminans</name>
    <dbReference type="NCBI Taxonomy" id="1469910"/>
    <lineage>
        <taxon>Eukaryota</taxon>
        <taxon>Fungi</taxon>
        <taxon>Dikarya</taxon>
        <taxon>Ascomycota</taxon>
        <taxon>Pezizomycotina</taxon>
        <taxon>Dothideomycetes</taxon>
        <taxon>Pleosporomycetidae</taxon>
        <taxon>Pleosporales</taxon>
        <taxon>Pleosporineae</taxon>
        <taxon>Phaeosphaeriaceae</taxon>
        <taxon>Ophiobolus</taxon>
    </lineage>
</organism>
<accession>A0A6A6ZUP7</accession>
<sequence>MLFRRRSRSRGSPAAESSPPKEAKNRTPRTLEEVITLDTSVGSSDESNRSYTRHQIDLGDSTDKHAAFESDAFESDAFAVLMPTTRLPIIDRPASPPKVASPAARAEALKAYQEKARQVRERNNSQGVRVPPKIVSYDYASRHVAIQHTSPEFEAKPPTPAGSFPISPPLPQIPWEKPASVLKTEPPPTSHSSTTPASPSSCYRMYRADSIAGASRSPASSTPLPSSIKVRMKPKPVVQERECVQMESRYALYNRPSDTSSTSTSRASSPVKSMPNFTASNSLYGDSIFGYKSKDLSGTVAGATPPPISAREQALEKARAKIEEREKKTTTPKRTLWPWRRPLGPRIAKPTTAPVVFSTPAKKPTPVLTPVPPKKTYIDPFANHSPMPIPPTLRPASPKKLAPTSRPATPVSTGTFDTGFAQIKRLTYIVFRIVFLLYALIALWYILDAVREAFNTIAAPFRVLKWYGEKVWEAGVWAWEGRWRR</sequence>
<dbReference type="OrthoDB" id="3755781at2759"/>
<protein>
    <submittedName>
        <fullName evidence="3">Uncharacterized protein</fullName>
    </submittedName>
</protein>
<feature type="region of interest" description="Disordered" evidence="1">
    <location>
        <begin position="1"/>
        <end position="56"/>
    </location>
</feature>
<feature type="region of interest" description="Disordered" evidence="1">
    <location>
        <begin position="252"/>
        <end position="277"/>
    </location>
</feature>
<feature type="region of interest" description="Disordered" evidence="1">
    <location>
        <begin position="179"/>
        <end position="202"/>
    </location>
</feature>
<name>A0A6A6ZUP7_9PLEO</name>
<feature type="region of interest" description="Disordered" evidence="1">
    <location>
        <begin position="321"/>
        <end position="343"/>
    </location>
</feature>
<evidence type="ECO:0000256" key="2">
    <source>
        <dbReference type="SAM" id="Phobius"/>
    </source>
</evidence>
<keyword evidence="2" id="KW-1133">Transmembrane helix</keyword>
<feature type="compositionally biased region" description="Low complexity" evidence="1">
    <location>
        <begin position="257"/>
        <end position="269"/>
    </location>
</feature>
<keyword evidence="2" id="KW-0472">Membrane</keyword>
<evidence type="ECO:0000313" key="3">
    <source>
        <dbReference type="EMBL" id="KAF2824468.1"/>
    </source>
</evidence>
<evidence type="ECO:0000256" key="1">
    <source>
        <dbReference type="SAM" id="MobiDB-lite"/>
    </source>
</evidence>
<keyword evidence="2" id="KW-0812">Transmembrane</keyword>
<keyword evidence="4" id="KW-1185">Reference proteome</keyword>
<feature type="compositionally biased region" description="Basic and acidic residues" evidence="1">
    <location>
        <begin position="19"/>
        <end position="32"/>
    </location>
</feature>
<feature type="compositionally biased region" description="Low complexity" evidence="1">
    <location>
        <begin position="190"/>
        <end position="201"/>
    </location>
</feature>
<proteinExistence type="predicted"/>
<dbReference type="AlphaFoldDB" id="A0A6A6ZUP7"/>
<dbReference type="Proteomes" id="UP000799424">
    <property type="component" value="Unassembled WGS sequence"/>
</dbReference>